<dbReference type="EMBL" id="JBHSQJ010000153">
    <property type="protein sequence ID" value="MFC5911304.1"/>
    <property type="molecule type" value="Genomic_DNA"/>
</dbReference>
<keyword evidence="3" id="KW-1185">Reference proteome</keyword>
<organism evidence="2 3">
    <name type="scientific">Streptacidiphilus monticola</name>
    <dbReference type="NCBI Taxonomy" id="2161674"/>
    <lineage>
        <taxon>Bacteria</taxon>
        <taxon>Bacillati</taxon>
        <taxon>Actinomycetota</taxon>
        <taxon>Actinomycetes</taxon>
        <taxon>Kitasatosporales</taxon>
        <taxon>Streptomycetaceae</taxon>
        <taxon>Streptacidiphilus</taxon>
    </lineage>
</organism>
<evidence type="ECO:0000313" key="3">
    <source>
        <dbReference type="Proteomes" id="UP001596174"/>
    </source>
</evidence>
<evidence type="ECO:0000313" key="2">
    <source>
        <dbReference type="EMBL" id="MFC5911304.1"/>
    </source>
</evidence>
<feature type="coiled-coil region" evidence="1">
    <location>
        <begin position="221"/>
        <end position="273"/>
    </location>
</feature>
<dbReference type="Proteomes" id="UP001596174">
    <property type="component" value="Unassembled WGS sequence"/>
</dbReference>
<reference evidence="3" key="1">
    <citation type="journal article" date="2019" name="Int. J. Syst. Evol. Microbiol.">
        <title>The Global Catalogue of Microorganisms (GCM) 10K type strain sequencing project: providing services to taxonomists for standard genome sequencing and annotation.</title>
        <authorList>
            <consortium name="The Broad Institute Genomics Platform"/>
            <consortium name="The Broad Institute Genome Sequencing Center for Infectious Disease"/>
            <person name="Wu L."/>
            <person name="Ma J."/>
        </authorList>
    </citation>
    <scope>NUCLEOTIDE SEQUENCE [LARGE SCALE GENOMIC DNA]</scope>
    <source>
        <strain evidence="3">JCM 4816</strain>
    </source>
</reference>
<evidence type="ECO:0008006" key="4">
    <source>
        <dbReference type="Google" id="ProtNLM"/>
    </source>
</evidence>
<proteinExistence type="predicted"/>
<name>A0ABW1G9M7_9ACTN</name>
<sequence length="485" mass="53468">MITLDACAVRGGATAAAATFMVGIPEAPEFGLGAFSERFRSLYVPYDSNEFETGLRYIAGLKGLPPVFRHRAAERLAVDDDGYRAARELLPSNAWGWVAAALRAKPSWGTQTAISLIPDDTMKLKIRIDTALAYLETQDLPMLLPGVPELVNHPDAPSGERLALALAAARRAPEAAVPALAALAVNPLVRAADRREAIDVLERLDPDRALHARAEQMRLPTVAEARERRRAEREREAAEADAARDRARPVAVLARLDAEIEYLVNEISDLTDAESIACDLDFHLADENAEAVDEDVSQMVYAASDDDLAQAIRALGVLTAVRSGDRSGGALWRLEPEHDHRVVIPRLTEDEVLRAGAAAMERSWRVWESIVLEHGWDEDRQAELEGKQEEAAEEGAREIQRLTGDHLRELHELLMWEVFPALRDAAAEGAASRALALLRAAREIADEAAQGVKLWIWGFGVSVPFDVKALSWPHEIWSELQRWCP</sequence>
<gene>
    <name evidence="2" type="ORF">ACFP3V_29370</name>
</gene>
<dbReference type="RefSeq" id="WP_380590022.1">
    <property type="nucleotide sequence ID" value="NZ_JBHSQJ010000153.1"/>
</dbReference>
<accession>A0ABW1G9M7</accession>
<comment type="caution">
    <text evidence="2">The sequence shown here is derived from an EMBL/GenBank/DDBJ whole genome shotgun (WGS) entry which is preliminary data.</text>
</comment>
<protein>
    <recommendedName>
        <fullName evidence="4">DUF4303 domain-containing protein</fullName>
    </recommendedName>
</protein>
<keyword evidence="1" id="KW-0175">Coiled coil</keyword>
<evidence type="ECO:0000256" key="1">
    <source>
        <dbReference type="SAM" id="Coils"/>
    </source>
</evidence>